<dbReference type="InterPro" id="IPR036388">
    <property type="entry name" value="WH-like_DNA-bd_sf"/>
</dbReference>
<dbReference type="PANTHER" id="PTHR30136">
    <property type="entry name" value="HELIX-TURN-HELIX TRANSCRIPTIONAL REGULATOR, ICLR FAMILY"/>
    <property type="match status" value="1"/>
</dbReference>
<keyword evidence="7" id="KW-1185">Reference proteome</keyword>
<sequence>MENAKTKEKKKYSVPALENAFGILKLLSRKRFSESTVTEIANALSLSPATCYRILQSLESLSIVRYLEDKKRYTLGPYLVVLGERAKEHLDYISVIMPYLEDLTRQTGMTSILVNKIGEDKLAIIAKSEASDFGVSVSVGRHFSITDGSFGMCFLAYMDKELREYYLKQAQGLKSFSEEDLQLIERDIENLKKTGYAITYGEYIKGLCGIAAPIFDTRNKVEMSIELIGFTSQFEKEDLHVKGKLMKEVADEISKRIRSF</sequence>
<name>A0A398BM84_9BACI</name>
<dbReference type="AlphaFoldDB" id="A0A398BM84"/>
<protein>
    <submittedName>
        <fullName evidence="6">IclR family transcriptional regulator</fullName>
    </submittedName>
</protein>
<dbReference type="InterPro" id="IPR005471">
    <property type="entry name" value="Tscrpt_reg_IclR_N"/>
</dbReference>
<dbReference type="InterPro" id="IPR036390">
    <property type="entry name" value="WH_DNA-bd_sf"/>
</dbReference>
<dbReference type="RefSeq" id="WP_119115825.1">
    <property type="nucleotide sequence ID" value="NZ_QWVS01000005.1"/>
</dbReference>
<reference evidence="6 7" key="1">
    <citation type="submission" date="2018-08" db="EMBL/GenBank/DDBJ databases">
        <title>Bacillus jemisoniae sp. nov., Bacillus chryseoplanitiae sp. nov., Bacillus resnikiae sp. nov., and Bacillus frankliniae sp. nov., isolated from Viking spacecraft and associated surfaces.</title>
        <authorList>
            <person name="Seuylemezian A."/>
            <person name="Vaishampayan P."/>
        </authorList>
    </citation>
    <scope>NUCLEOTIDE SEQUENCE [LARGE SCALE GENOMIC DNA]</scope>
    <source>
        <strain evidence="6 7">MA001</strain>
    </source>
</reference>
<keyword evidence="3" id="KW-0804">Transcription</keyword>
<evidence type="ECO:0000313" key="6">
    <source>
        <dbReference type="EMBL" id="RID88483.1"/>
    </source>
</evidence>
<feature type="domain" description="IclR-ED" evidence="5">
    <location>
        <begin position="78"/>
        <end position="259"/>
    </location>
</feature>
<dbReference type="GO" id="GO:0045892">
    <property type="term" value="P:negative regulation of DNA-templated transcription"/>
    <property type="evidence" value="ECO:0007669"/>
    <property type="project" value="TreeGrafter"/>
</dbReference>
<dbReference type="Proteomes" id="UP000266016">
    <property type="component" value="Unassembled WGS sequence"/>
</dbReference>
<feature type="domain" description="HTH iclR-type" evidence="4">
    <location>
        <begin position="14"/>
        <end position="77"/>
    </location>
</feature>
<dbReference type="Pfam" id="PF01614">
    <property type="entry name" value="IclR_C"/>
    <property type="match status" value="1"/>
</dbReference>
<comment type="caution">
    <text evidence="6">The sequence shown here is derived from an EMBL/GenBank/DDBJ whole genome shotgun (WGS) entry which is preliminary data.</text>
</comment>
<keyword evidence="2" id="KW-0238">DNA-binding</keyword>
<dbReference type="GO" id="GO:0003677">
    <property type="term" value="F:DNA binding"/>
    <property type="evidence" value="ECO:0007669"/>
    <property type="project" value="UniProtKB-KW"/>
</dbReference>
<evidence type="ECO:0000256" key="1">
    <source>
        <dbReference type="ARBA" id="ARBA00023015"/>
    </source>
</evidence>
<evidence type="ECO:0000313" key="7">
    <source>
        <dbReference type="Proteomes" id="UP000266016"/>
    </source>
</evidence>
<evidence type="ECO:0000259" key="5">
    <source>
        <dbReference type="PROSITE" id="PS51078"/>
    </source>
</evidence>
<dbReference type="EMBL" id="QWVS01000005">
    <property type="protein sequence ID" value="RID88483.1"/>
    <property type="molecule type" value="Genomic_DNA"/>
</dbReference>
<proteinExistence type="predicted"/>
<dbReference type="InterPro" id="IPR029016">
    <property type="entry name" value="GAF-like_dom_sf"/>
</dbReference>
<dbReference type="Pfam" id="PF09339">
    <property type="entry name" value="HTH_IclR"/>
    <property type="match status" value="1"/>
</dbReference>
<dbReference type="Gene3D" id="1.10.10.10">
    <property type="entry name" value="Winged helix-like DNA-binding domain superfamily/Winged helix DNA-binding domain"/>
    <property type="match status" value="1"/>
</dbReference>
<dbReference type="CDD" id="cd00090">
    <property type="entry name" value="HTH_ARSR"/>
    <property type="match status" value="1"/>
</dbReference>
<dbReference type="SUPFAM" id="SSF46785">
    <property type="entry name" value="Winged helix' DNA-binding domain"/>
    <property type="match status" value="1"/>
</dbReference>
<dbReference type="PROSITE" id="PS51077">
    <property type="entry name" value="HTH_ICLR"/>
    <property type="match status" value="1"/>
</dbReference>
<dbReference type="GO" id="GO:0003700">
    <property type="term" value="F:DNA-binding transcription factor activity"/>
    <property type="evidence" value="ECO:0007669"/>
    <property type="project" value="TreeGrafter"/>
</dbReference>
<gene>
    <name evidence="6" type="ORF">D1953_03710</name>
</gene>
<evidence type="ECO:0000259" key="4">
    <source>
        <dbReference type="PROSITE" id="PS51077"/>
    </source>
</evidence>
<dbReference type="InterPro" id="IPR014757">
    <property type="entry name" value="Tscrpt_reg_IclR_C"/>
</dbReference>
<dbReference type="Gene3D" id="3.30.450.40">
    <property type="match status" value="1"/>
</dbReference>
<keyword evidence="1" id="KW-0805">Transcription regulation</keyword>
<dbReference type="PROSITE" id="PS51078">
    <property type="entry name" value="ICLR_ED"/>
    <property type="match status" value="1"/>
</dbReference>
<accession>A0A398BM84</accession>
<dbReference type="InterPro" id="IPR011991">
    <property type="entry name" value="ArsR-like_HTH"/>
</dbReference>
<organism evidence="6 7">
    <name type="scientific">Peribacillus asahii</name>
    <dbReference type="NCBI Taxonomy" id="228899"/>
    <lineage>
        <taxon>Bacteria</taxon>
        <taxon>Bacillati</taxon>
        <taxon>Bacillota</taxon>
        <taxon>Bacilli</taxon>
        <taxon>Bacillales</taxon>
        <taxon>Bacillaceae</taxon>
        <taxon>Peribacillus</taxon>
    </lineage>
</organism>
<evidence type="ECO:0000256" key="2">
    <source>
        <dbReference type="ARBA" id="ARBA00023125"/>
    </source>
</evidence>
<evidence type="ECO:0000256" key="3">
    <source>
        <dbReference type="ARBA" id="ARBA00023163"/>
    </source>
</evidence>
<dbReference type="SMART" id="SM00346">
    <property type="entry name" value="HTH_ICLR"/>
    <property type="match status" value="1"/>
</dbReference>
<dbReference type="InterPro" id="IPR050707">
    <property type="entry name" value="HTH_MetabolicPath_Reg"/>
</dbReference>
<dbReference type="PANTHER" id="PTHR30136:SF7">
    <property type="entry name" value="HTH-TYPE TRANSCRIPTIONAL REGULATOR KDGR-RELATED"/>
    <property type="match status" value="1"/>
</dbReference>
<dbReference type="SUPFAM" id="SSF55781">
    <property type="entry name" value="GAF domain-like"/>
    <property type="match status" value="1"/>
</dbReference>